<dbReference type="Proteomes" id="UP000054995">
    <property type="component" value="Unassembled WGS sequence"/>
</dbReference>
<evidence type="ECO:0000313" key="1">
    <source>
        <dbReference type="EMBL" id="KRY80587.1"/>
    </source>
</evidence>
<name>A0A0V1F3L6_TRIPS</name>
<comment type="caution">
    <text evidence="1">The sequence shown here is derived from an EMBL/GenBank/DDBJ whole genome shotgun (WGS) entry which is preliminary data.</text>
</comment>
<gene>
    <name evidence="1" type="ORF">T4D_6662</name>
</gene>
<evidence type="ECO:0000313" key="2">
    <source>
        <dbReference type="Proteomes" id="UP000054995"/>
    </source>
</evidence>
<dbReference type="AlphaFoldDB" id="A0A0V1F3L6"/>
<reference evidence="1 2" key="1">
    <citation type="submission" date="2015-01" db="EMBL/GenBank/DDBJ databases">
        <title>Evolution of Trichinella species and genotypes.</title>
        <authorList>
            <person name="Korhonen P.K."/>
            <person name="Edoardo P."/>
            <person name="Giuseppe L.R."/>
            <person name="Gasser R.B."/>
        </authorList>
    </citation>
    <scope>NUCLEOTIDE SEQUENCE [LARGE SCALE GENOMIC DNA]</scope>
    <source>
        <strain evidence="1">ISS470</strain>
    </source>
</reference>
<dbReference type="EMBL" id="JYDT01000409">
    <property type="protein sequence ID" value="KRY80587.1"/>
    <property type="molecule type" value="Genomic_DNA"/>
</dbReference>
<keyword evidence="2" id="KW-1185">Reference proteome</keyword>
<organism evidence="1 2">
    <name type="scientific">Trichinella pseudospiralis</name>
    <name type="common">Parasitic roundworm</name>
    <dbReference type="NCBI Taxonomy" id="6337"/>
    <lineage>
        <taxon>Eukaryota</taxon>
        <taxon>Metazoa</taxon>
        <taxon>Ecdysozoa</taxon>
        <taxon>Nematoda</taxon>
        <taxon>Enoplea</taxon>
        <taxon>Dorylaimia</taxon>
        <taxon>Trichinellida</taxon>
        <taxon>Trichinellidae</taxon>
        <taxon>Trichinella</taxon>
    </lineage>
</organism>
<accession>A0A0V1F3L6</accession>
<protein>
    <submittedName>
        <fullName evidence="1">Uncharacterized protein</fullName>
    </submittedName>
</protein>
<sequence length="77" mass="8123">MELGYLKSMLIITTWTHSKVEGQRMDPCSVPRGSADASSLHPPVIGCHALTSRCTLATSTLPSGVRALPFLASQSGP</sequence>
<proteinExistence type="predicted"/>